<comment type="caution">
    <text evidence="3">The sequence shown here is derived from an EMBL/GenBank/DDBJ whole genome shotgun (WGS) entry which is preliminary data.</text>
</comment>
<dbReference type="InterPro" id="IPR050348">
    <property type="entry name" value="Protein-Tyr_Phosphatase"/>
</dbReference>
<dbReference type="PANTHER" id="PTHR19134">
    <property type="entry name" value="RECEPTOR-TYPE TYROSINE-PROTEIN PHOSPHATASE"/>
    <property type="match status" value="1"/>
</dbReference>
<dbReference type="SUPFAM" id="SSF52799">
    <property type="entry name" value="(Phosphotyrosine protein) phosphatases II"/>
    <property type="match status" value="1"/>
</dbReference>
<dbReference type="PANTHER" id="PTHR19134:SF531">
    <property type="entry name" value="TYROSINE-PROTEIN PHOSPHATASE LAR"/>
    <property type="match status" value="1"/>
</dbReference>
<organism evidence="3 4">
    <name type="scientific">Cichlidogyrus casuarinus</name>
    <dbReference type="NCBI Taxonomy" id="1844966"/>
    <lineage>
        <taxon>Eukaryota</taxon>
        <taxon>Metazoa</taxon>
        <taxon>Spiralia</taxon>
        <taxon>Lophotrochozoa</taxon>
        <taxon>Platyhelminthes</taxon>
        <taxon>Monogenea</taxon>
        <taxon>Monopisthocotylea</taxon>
        <taxon>Dactylogyridea</taxon>
        <taxon>Ancyrocephalidae</taxon>
        <taxon>Cichlidogyrus</taxon>
    </lineage>
</organism>
<dbReference type="PROSITE" id="PS00383">
    <property type="entry name" value="TYR_PHOSPHATASE_1"/>
    <property type="match status" value="1"/>
</dbReference>
<sequence length="395" mass="44569">MPYLQHSGVLDQETSIPVQMLNEHIRNLCADNSLLMAQEYASIDPGQQFTWEHSMLEVNKNKNRYANVVAYDHSRVVLQRLDGIPGSDYINANFVDGYKKPNAYIATQGPMLETISDFWRMVWEQGVSILVMMTRLEERSRIKCDYYWPTRGPETYADGSLTVTPVDTVELAYYTIRTFTISLRNPDPLMGTTSQQHATSRELKQFQFTGWPDHGVPDYPIPLLLFQRRVRAAIDMQNSQAPSLLSENVNDSQASGCSQLTGGSGPPVVVHCSAGVGRTGAFIVLDIQLERIRCERTVDVYGCVRALRSQRNFMVQTEDQYVFVHSALMEAVDAGNTECPIRSFYAHVKSLSQIDIVSGLTGIALEYKVRFTTDIVFQFPLLTPACFVHFDPVKQ</sequence>
<dbReference type="InterPro" id="IPR016130">
    <property type="entry name" value="Tyr_Pase_AS"/>
</dbReference>
<proteinExistence type="predicted"/>
<evidence type="ECO:0000259" key="1">
    <source>
        <dbReference type="PROSITE" id="PS50055"/>
    </source>
</evidence>
<dbReference type="PRINTS" id="PR00700">
    <property type="entry name" value="PRTYPHPHTASE"/>
</dbReference>
<dbReference type="Gene3D" id="3.90.190.10">
    <property type="entry name" value="Protein tyrosine phosphatase superfamily"/>
    <property type="match status" value="1"/>
</dbReference>
<name>A0ABD2QM32_9PLAT</name>
<dbReference type="InterPro" id="IPR000387">
    <property type="entry name" value="Tyr_Pase_dom"/>
</dbReference>
<dbReference type="InterPro" id="IPR029021">
    <property type="entry name" value="Prot-tyrosine_phosphatase-like"/>
</dbReference>
<accession>A0ABD2QM32</accession>
<dbReference type="PROSITE" id="PS50056">
    <property type="entry name" value="TYR_PHOSPHATASE_2"/>
    <property type="match status" value="1"/>
</dbReference>
<dbReference type="EMBL" id="JBJKFK010000048">
    <property type="protein sequence ID" value="KAL3320495.1"/>
    <property type="molecule type" value="Genomic_DNA"/>
</dbReference>
<evidence type="ECO:0000313" key="4">
    <source>
        <dbReference type="Proteomes" id="UP001626550"/>
    </source>
</evidence>
<dbReference type="SMART" id="SM00404">
    <property type="entry name" value="PTPc_motif"/>
    <property type="match status" value="1"/>
</dbReference>
<dbReference type="Pfam" id="PF00102">
    <property type="entry name" value="Y_phosphatase"/>
    <property type="match status" value="1"/>
</dbReference>
<dbReference type="InterPro" id="IPR000242">
    <property type="entry name" value="PTP_cat"/>
</dbReference>
<protein>
    <submittedName>
        <fullName evidence="3">Uncharacterized protein</fullName>
    </submittedName>
</protein>
<dbReference type="PROSITE" id="PS50055">
    <property type="entry name" value="TYR_PHOSPHATASE_PTP"/>
    <property type="match status" value="1"/>
</dbReference>
<feature type="domain" description="Tyrosine specific protein phosphatases" evidence="2">
    <location>
        <begin position="264"/>
        <end position="322"/>
    </location>
</feature>
<reference evidence="3 4" key="1">
    <citation type="submission" date="2024-11" db="EMBL/GenBank/DDBJ databases">
        <title>Adaptive evolution of stress response genes in parasites aligns with host niche diversity.</title>
        <authorList>
            <person name="Hahn C."/>
            <person name="Resl P."/>
        </authorList>
    </citation>
    <scope>NUCLEOTIDE SEQUENCE [LARGE SCALE GENOMIC DNA]</scope>
    <source>
        <strain evidence="3">EGGRZ-B1_66</strain>
        <tissue evidence="3">Body</tissue>
    </source>
</reference>
<evidence type="ECO:0000259" key="2">
    <source>
        <dbReference type="PROSITE" id="PS50056"/>
    </source>
</evidence>
<dbReference type="InterPro" id="IPR003595">
    <property type="entry name" value="Tyr_Pase_cat"/>
</dbReference>
<evidence type="ECO:0000313" key="3">
    <source>
        <dbReference type="EMBL" id="KAL3320495.1"/>
    </source>
</evidence>
<dbReference type="Proteomes" id="UP001626550">
    <property type="component" value="Unassembled WGS sequence"/>
</dbReference>
<dbReference type="SMART" id="SM00194">
    <property type="entry name" value="PTPc"/>
    <property type="match status" value="1"/>
</dbReference>
<dbReference type="AlphaFoldDB" id="A0ABD2QM32"/>
<feature type="domain" description="Tyrosine-protein phosphatase" evidence="1">
    <location>
        <begin position="36"/>
        <end position="331"/>
    </location>
</feature>
<gene>
    <name evidence="3" type="ORF">Ciccas_000822</name>
</gene>
<keyword evidence="4" id="KW-1185">Reference proteome</keyword>